<evidence type="ECO:0000313" key="2">
    <source>
        <dbReference type="Proteomes" id="UP000009231"/>
    </source>
</evidence>
<keyword evidence="2" id="KW-1185">Reference proteome</keyword>
<dbReference type="AlphaFoldDB" id="F6D6Q1"/>
<dbReference type="RefSeq" id="WP_013825835.1">
    <property type="nucleotide sequence ID" value="NC_015574.1"/>
</dbReference>
<dbReference type="EMBL" id="CP002772">
    <property type="protein sequence ID" value="AEG18334.1"/>
    <property type="molecule type" value="Genomic_DNA"/>
</dbReference>
<dbReference type="HOGENOM" id="CLU_1891464_0_0_2"/>
<dbReference type="eggNOG" id="arCOG02242">
    <property type="taxonomic scope" value="Archaea"/>
</dbReference>
<evidence type="ECO:0000313" key="1">
    <source>
        <dbReference type="EMBL" id="AEG18334.1"/>
    </source>
</evidence>
<sequence length="134" mass="15794">MFERKCSKCGKETNFITYSTKRCGNCLIKYSPTTRKRYELFKEILPSNSDKGLIVKDIRKIFNETESCINTALNNLWRAGLVHRKINEDYVGPGREYKYFIPLDKCNNDCEWFFNNWDCPECNPKKLINSNSLN</sequence>
<proteinExistence type="predicted"/>
<dbReference type="Proteomes" id="UP000009231">
    <property type="component" value="Chromosome"/>
</dbReference>
<gene>
    <name evidence="1" type="ordered locus">MSWAN_1317</name>
</gene>
<dbReference type="GeneID" id="10668822"/>
<reference evidence="1 2" key="1">
    <citation type="journal article" date="2014" name="Int. J. Syst. Evol. Microbiol.">
        <title>Methanobacterium paludis sp. nov. and a novel strain of Methanobacterium lacus isolated from northern peatlands.</title>
        <authorList>
            <person name="Cadillo-Quiroz H."/>
            <person name="Brauer S.L."/>
            <person name="Goodson N."/>
            <person name="Yavitt J.B."/>
            <person name="Zinder S.H."/>
        </authorList>
    </citation>
    <scope>NUCLEOTIDE SEQUENCE [LARGE SCALE GENOMIC DNA]</scope>
    <source>
        <strain evidence="2">DSM 25820 / JCM 18151 / SWAN1</strain>
    </source>
</reference>
<dbReference type="STRING" id="868131.MSWAN_1317"/>
<dbReference type="KEGG" id="mew:MSWAN_1317"/>
<protein>
    <submittedName>
        <fullName evidence="1">Uncharacterized protein</fullName>
    </submittedName>
</protein>
<dbReference type="SUPFAM" id="SSF46785">
    <property type="entry name" value="Winged helix' DNA-binding domain"/>
    <property type="match status" value="1"/>
</dbReference>
<dbReference type="InterPro" id="IPR036390">
    <property type="entry name" value="WH_DNA-bd_sf"/>
</dbReference>
<organism evidence="1 2">
    <name type="scientific">Methanobacterium paludis (strain DSM 25820 / JCM 18151 / SWAN1)</name>
    <dbReference type="NCBI Taxonomy" id="868131"/>
    <lineage>
        <taxon>Archaea</taxon>
        <taxon>Methanobacteriati</taxon>
        <taxon>Methanobacteriota</taxon>
        <taxon>Methanomada group</taxon>
        <taxon>Methanobacteria</taxon>
        <taxon>Methanobacteriales</taxon>
        <taxon>Methanobacteriaceae</taxon>
        <taxon>Methanobacterium</taxon>
    </lineage>
</organism>
<name>F6D6Q1_METPW</name>
<accession>F6D6Q1</accession>